<dbReference type="eggNOG" id="COG0154">
    <property type="taxonomic scope" value="Bacteria"/>
</dbReference>
<dbReference type="Proteomes" id="UP000002384">
    <property type="component" value="Chromosome"/>
</dbReference>
<evidence type="ECO:0000313" key="1">
    <source>
        <dbReference type="EMBL" id="ACK69638.1"/>
    </source>
</evidence>
<dbReference type="InterPro" id="IPR036928">
    <property type="entry name" value="AS_sf"/>
</dbReference>
<dbReference type="Gene3D" id="3.90.1300.10">
    <property type="entry name" value="Amidase signature (AS) domain"/>
    <property type="match status" value="1"/>
</dbReference>
<reference evidence="2" key="1">
    <citation type="journal article" date="2011" name="MBio">
        <title>Novel metabolic attributes of the genus Cyanothece, comprising a group of unicellular nitrogen-fixing Cyanobacteria.</title>
        <authorList>
            <person name="Bandyopadhyay A."/>
            <person name="Elvitigala T."/>
            <person name="Welsh E."/>
            <person name="Stockel J."/>
            <person name="Liberton M."/>
            <person name="Min H."/>
            <person name="Sherman L.A."/>
            <person name="Pakrasi H.B."/>
        </authorList>
    </citation>
    <scope>NUCLEOTIDE SEQUENCE [LARGE SCALE GENOMIC DNA]</scope>
    <source>
        <strain evidence="2">PCC 7424</strain>
    </source>
</reference>
<proteinExistence type="predicted"/>
<accession>B7K770</accession>
<dbReference type="HOGENOM" id="CLU_2272727_0_0_3"/>
<dbReference type="EMBL" id="CP001291">
    <property type="protein sequence ID" value="ACK69638.1"/>
    <property type="molecule type" value="Genomic_DNA"/>
</dbReference>
<dbReference type="AlphaFoldDB" id="B7K770"/>
<gene>
    <name evidence="1" type="ordered locus">PCC7424_1188</name>
</gene>
<evidence type="ECO:0008006" key="3">
    <source>
        <dbReference type="Google" id="ProtNLM"/>
    </source>
</evidence>
<sequence length="102" mass="11607">MYNTDFLDLTARQLVEGYKAKKFSPVEVTEAAIARIEACNKVVNAMVYVDEYLQEIYYQAAREKAKESAARWEKGEPLSRVLQPAPSKMLLICSMLFPVLTL</sequence>
<evidence type="ECO:0000313" key="2">
    <source>
        <dbReference type="Proteomes" id="UP000002384"/>
    </source>
</evidence>
<keyword evidence="2" id="KW-1185">Reference proteome</keyword>
<name>B7K770_GLOC7</name>
<dbReference type="SUPFAM" id="SSF75304">
    <property type="entry name" value="Amidase signature (AS) enzymes"/>
    <property type="match status" value="1"/>
</dbReference>
<organism evidence="1 2">
    <name type="scientific">Gloeothece citriformis (strain PCC 7424)</name>
    <name type="common">Cyanothece sp. (strain PCC 7424)</name>
    <dbReference type="NCBI Taxonomy" id="65393"/>
    <lineage>
        <taxon>Bacteria</taxon>
        <taxon>Bacillati</taxon>
        <taxon>Cyanobacteriota</taxon>
        <taxon>Cyanophyceae</taxon>
        <taxon>Oscillatoriophycideae</taxon>
        <taxon>Chroococcales</taxon>
        <taxon>Aphanothecaceae</taxon>
        <taxon>Gloeothece</taxon>
        <taxon>Gloeothece citriformis</taxon>
    </lineage>
</organism>
<protein>
    <recommendedName>
        <fullName evidence="3">Amidase</fullName>
    </recommendedName>
</protein>
<dbReference type="STRING" id="65393.PCC7424_1188"/>
<dbReference type="OrthoDB" id="182039at2"/>
<dbReference type="RefSeq" id="WP_012598584.1">
    <property type="nucleotide sequence ID" value="NC_011729.1"/>
</dbReference>
<dbReference type="KEGG" id="cyc:PCC7424_1188"/>